<evidence type="ECO:0000313" key="4">
    <source>
        <dbReference type="Proteomes" id="UP000664203"/>
    </source>
</evidence>
<feature type="compositionally biased region" description="Polar residues" evidence="1">
    <location>
        <begin position="672"/>
        <end position="686"/>
    </location>
</feature>
<feature type="region of interest" description="Disordered" evidence="1">
    <location>
        <begin position="1046"/>
        <end position="1111"/>
    </location>
</feature>
<organism evidence="3 4">
    <name type="scientific">Alectoria fallacina</name>
    <dbReference type="NCBI Taxonomy" id="1903189"/>
    <lineage>
        <taxon>Eukaryota</taxon>
        <taxon>Fungi</taxon>
        <taxon>Dikarya</taxon>
        <taxon>Ascomycota</taxon>
        <taxon>Pezizomycotina</taxon>
        <taxon>Lecanoromycetes</taxon>
        <taxon>OSLEUM clade</taxon>
        <taxon>Lecanoromycetidae</taxon>
        <taxon>Lecanorales</taxon>
        <taxon>Lecanorineae</taxon>
        <taxon>Parmeliaceae</taxon>
        <taxon>Alectoria</taxon>
    </lineage>
</organism>
<feature type="compositionally biased region" description="Polar residues" evidence="1">
    <location>
        <begin position="124"/>
        <end position="146"/>
    </location>
</feature>
<feature type="compositionally biased region" description="Polar residues" evidence="1">
    <location>
        <begin position="1095"/>
        <end position="1111"/>
    </location>
</feature>
<gene>
    <name evidence="3" type="ORF">ALECFALPRED_001767</name>
</gene>
<feature type="compositionally biased region" description="Low complexity" evidence="1">
    <location>
        <begin position="929"/>
        <end position="938"/>
    </location>
</feature>
<feature type="compositionally biased region" description="Polar residues" evidence="1">
    <location>
        <begin position="32"/>
        <end position="52"/>
    </location>
</feature>
<feature type="compositionally biased region" description="Polar residues" evidence="1">
    <location>
        <begin position="1144"/>
        <end position="1163"/>
    </location>
</feature>
<feature type="region of interest" description="Disordered" evidence="1">
    <location>
        <begin position="1"/>
        <end position="52"/>
    </location>
</feature>
<keyword evidence="4" id="KW-1185">Reference proteome</keyword>
<feature type="compositionally biased region" description="Low complexity" evidence="1">
    <location>
        <begin position="979"/>
        <end position="989"/>
    </location>
</feature>
<feature type="region of interest" description="Disordered" evidence="1">
    <location>
        <begin position="112"/>
        <end position="170"/>
    </location>
</feature>
<name>A0A8H3FD23_9LECA</name>
<keyword evidence="2" id="KW-0472">Membrane</keyword>
<sequence length="1316" mass="143209">MVSSFSQFFRKDGGDSPAVPAGNEDLECGHGSSVSQTPTASGYQSSPSRVYLPKSQSIHASTVPQTPTQSCEYFSHIQYNGQHGYAAQMPLTPSGPSRVVGYLPRTICSGSSSFVDPTRRIMPSQPSQNGSNRDFMSDSGAQRRSNSISRTDSRRSPSPRSPFDPGKHGQALRRLETHGSLKTIPSGQQEGDAPNRTSISWSEIGRELFGDDHAVGLWGSLPQQPEGPTSANPYETAGQQCGADLSSSSLHYFPNYVFQPAALSQGDSSKVVNLLDPPEIEDGQSLREAFPSFIFPLPNAEADDSNKITQHALHRSQDLTKSRQTLCSRLISGESIAADTSPSLWSKSPKSEGRPEDDTTGSIVRTYVTQGTKLSEALSAHEVEGKDDQQRTIGNPFSERAHPARPFVQSQTFEEMDEYLWSPAPSDDGQEAPSIPYTTAPCHAPMDGFSAFPISRLKSDPHESFSRPSVLHGNKHFPSQSSSSGNPRVMNSPLPHIDILIPAGSIDLDSHSDFLSSSQHAPTMGSREPSSILFRYSGLITDGVSSRPMSEIELKENVLNSLGDRAKTGLSMLSSRDSSSQGDCHTNAEQIRGDDEPNDRPDTFQLDQGQSLSAVAGPGSSQTSSSLSTDRHGGGPSGHKARLGYHDGLAFFRTRCPTPPLLFGKNAISGPEKSNTASVPAPGSSDSHFDQNMETIRPKESGRLPMALCSLGERDWETVAAETEADSQAFDGIAFEANNGSSLADNSDSGNLSLSNETPYSFRGIKAHPVMQHPAHPRHNHTFMLLKNSQTGDLVQMPQHEYASEGRLPNNNASTHLVSRVHPELTYQHPYPLRIEHSHPFTSSPSIIRFEKPSGTCNDSSVVMEQNYLNSLPSSGLSEGVQEVKETQTQHPLYTTNQNAFLVRDPAVDQDQHVMELKEQSHQSSAWLSTVSEVASSEPSPPGHRGTFTEMMVWDGKGHVNDTLEQGGYREVGSSLADASSPGAHFSSSPAPPSSSPYQILDTPPSLGQGLHKQAIRNGLDYGNQHLLGDFHKSLARSFNRDDSVISTTNTEDRSRSHSASGPRLEHRKLSPQPRRSSSESHSRPMDSPYAQKASALNWSSSDSHAQQTNSSGLLLRNPFLHSDDNDSQYEANKHDVIERRGRQPNTDGASINDPSSPTSTHSRPFVRDGVVHTDVAPPILHHPVYGRDRPWDRMRPGHARPRAHPDPLGRPLFQRPVARAESPHLHRIPHPPTPEVLERHGLISRIYLISCMVIPPIALIYGHGYMDGIMRFHTAGEINGFRSTEKTIALCWGYGLSAICILAIVIAMIIISASG</sequence>
<keyword evidence="2" id="KW-0812">Transmembrane</keyword>
<feature type="compositionally biased region" description="Polar residues" evidence="1">
    <location>
        <begin position="477"/>
        <end position="486"/>
    </location>
</feature>
<evidence type="ECO:0000313" key="3">
    <source>
        <dbReference type="EMBL" id="CAF9921344.1"/>
    </source>
</evidence>
<dbReference type="EMBL" id="CAJPDR010000145">
    <property type="protein sequence ID" value="CAF9921344.1"/>
    <property type="molecule type" value="Genomic_DNA"/>
</dbReference>
<feature type="region of interest" description="Disordered" evidence="1">
    <location>
        <begin position="378"/>
        <end position="404"/>
    </location>
</feature>
<accession>A0A8H3FD23</accession>
<feature type="region of interest" description="Disordered" evidence="1">
    <location>
        <begin position="460"/>
        <end position="491"/>
    </location>
</feature>
<protein>
    <submittedName>
        <fullName evidence="3">Uncharacterized protein</fullName>
    </submittedName>
</protein>
<reference evidence="3" key="1">
    <citation type="submission" date="2021-03" db="EMBL/GenBank/DDBJ databases">
        <authorList>
            <person name="Tagirdzhanova G."/>
        </authorList>
    </citation>
    <scope>NUCLEOTIDE SEQUENCE</scope>
</reference>
<feature type="region of interest" description="Disordered" evidence="1">
    <location>
        <begin position="340"/>
        <end position="362"/>
    </location>
</feature>
<comment type="caution">
    <text evidence="3">The sequence shown here is derived from an EMBL/GenBank/DDBJ whole genome shotgun (WGS) entry which is preliminary data.</text>
</comment>
<feature type="transmembrane region" description="Helical" evidence="2">
    <location>
        <begin position="1288"/>
        <end position="1312"/>
    </location>
</feature>
<feature type="region of interest" description="Disordered" evidence="1">
    <location>
        <begin position="919"/>
        <end position="947"/>
    </location>
</feature>
<feature type="region of interest" description="Disordered" evidence="1">
    <location>
        <begin position="572"/>
        <end position="641"/>
    </location>
</feature>
<feature type="region of interest" description="Disordered" evidence="1">
    <location>
        <begin position="1138"/>
        <end position="1166"/>
    </location>
</feature>
<feature type="compositionally biased region" description="Basic and acidic residues" evidence="1">
    <location>
        <begin position="379"/>
        <end position="390"/>
    </location>
</feature>
<feature type="compositionally biased region" description="Basic and acidic residues" evidence="1">
    <location>
        <begin position="591"/>
        <end position="602"/>
    </location>
</feature>
<feature type="transmembrane region" description="Helical" evidence="2">
    <location>
        <begin position="1247"/>
        <end position="1267"/>
    </location>
</feature>
<evidence type="ECO:0000256" key="1">
    <source>
        <dbReference type="SAM" id="MobiDB-lite"/>
    </source>
</evidence>
<keyword evidence="2" id="KW-1133">Transmembrane helix</keyword>
<evidence type="ECO:0000256" key="2">
    <source>
        <dbReference type="SAM" id="Phobius"/>
    </source>
</evidence>
<dbReference type="Proteomes" id="UP000664203">
    <property type="component" value="Unassembled WGS sequence"/>
</dbReference>
<dbReference type="OrthoDB" id="5353066at2759"/>
<feature type="region of interest" description="Disordered" evidence="1">
    <location>
        <begin position="973"/>
        <end position="1011"/>
    </location>
</feature>
<feature type="region of interest" description="Disordered" evidence="1">
    <location>
        <begin position="666"/>
        <end position="690"/>
    </location>
</feature>
<proteinExistence type="predicted"/>